<comment type="caution">
    <text evidence="3">The sequence shown here is derived from an EMBL/GenBank/DDBJ whole genome shotgun (WGS) entry which is preliminary data.</text>
</comment>
<dbReference type="Pfam" id="PF08205">
    <property type="entry name" value="C2-set_2"/>
    <property type="match status" value="1"/>
</dbReference>
<organism evidence="3 4">
    <name type="scientific">Cotesia typhae</name>
    <dbReference type="NCBI Taxonomy" id="2053667"/>
    <lineage>
        <taxon>Eukaryota</taxon>
        <taxon>Metazoa</taxon>
        <taxon>Ecdysozoa</taxon>
        <taxon>Arthropoda</taxon>
        <taxon>Hexapoda</taxon>
        <taxon>Insecta</taxon>
        <taxon>Pterygota</taxon>
        <taxon>Neoptera</taxon>
        <taxon>Endopterygota</taxon>
        <taxon>Hymenoptera</taxon>
        <taxon>Apocrita</taxon>
        <taxon>Ichneumonoidea</taxon>
        <taxon>Braconidae</taxon>
        <taxon>Microgastrinae</taxon>
        <taxon>Cotesia</taxon>
    </lineage>
</organism>
<dbReference type="InterPro" id="IPR007110">
    <property type="entry name" value="Ig-like_dom"/>
</dbReference>
<evidence type="ECO:0000313" key="3">
    <source>
        <dbReference type="EMBL" id="KAG8039220.1"/>
    </source>
</evidence>
<reference evidence="3" key="1">
    <citation type="submission" date="2020-03" db="EMBL/GenBank/DDBJ databases">
        <authorList>
            <person name="Chebbi M.A."/>
            <person name="Drezen J.M."/>
        </authorList>
    </citation>
    <scope>NUCLEOTIDE SEQUENCE</scope>
    <source>
        <tissue evidence="3">Whole body</tissue>
    </source>
</reference>
<evidence type="ECO:0000259" key="2">
    <source>
        <dbReference type="PROSITE" id="PS50835"/>
    </source>
</evidence>
<dbReference type="PANTHER" id="PTHR21261">
    <property type="entry name" value="BEAT PROTEIN"/>
    <property type="match status" value="1"/>
</dbReference>
<keyword evidence="4" id="KW-1185">Reference proteome</keyword>
<evidence type="ECO:0000313" key="4">
    <source>
        <dbReference type="Proteomes" id="UP000729913"/>
    </source>
</evidence>
<dbReference type="OrthoDB" id="6415662at2759"/>
<protein>
    <recommendedName>
        <fullName evidence="2">Ig-like domain-containing protein</fullName>
    </recommendedName>
</protein>
<evidence type="ECO:0000256" key="1">
    <source>
        <dbReference type="ARBA" id="ARBA00023157"/>
    </source>
</evidence>
<keyword evidence="1" id="KW-1015">Disulfide bond</keyword>
<reference evidence="3" key="2">
    <citation type="submission" date="2021-04" db="EMBL/GenBank/DDBJ databases">
        <title>Genome-wide patterns of bracovirus chromosomal integration into multiple host tissues during parasitism.</title>
        <authorList>
            <person name="Chebbi M.A.C."/>
        </authorList>
    </citation>
    <scope>NUCLEOTIDE SEQUENCE</scope>
    <source>
        <tissue evidence="3">Whole body</tissue>
    </source>
</reference>
<dbReference type="PROSITE" id="PS50835">
    <property type="entry name" value="IG_LIKE"/>
    <property type="match status" value="1"/>
</dbReference>
<dbReference type="EMBL" id="JAAOIC020000039">
    <property type="protein sequence ID" value="KAG8039220.1"/>
    <property type="molecule type" value="Genomic_DNA"/>
</dbReference>
<dbReference type="InterPro" id="IPR013162">
    <property type="entry name" value="CD80_C2-set"/>
</dbReference>
<sequence>MEVGKFTHNSKASNPLRCPLGGALLNAALLIHIDRYDLETEKLYSVLWYKDNEEFYKIVSSILFAGDEVSEAKNDTENVLLGIEEKKKEEDFRVGRARVPYITAPVLKILIPVVVQSTVISSPLQFSSPFNSFYSIQTSPSLWRNVEALTPEGCLHKIFQFIHQTYTDHRNSDGQRVILQRVNLDTTGMYKCEVSAEAPHFASTNGEAYMEVVVMPSNTPKITGKEAFYASGDILSLNCTSEKSYPPAKITWYINNVEVEADSTRTIIHRDRLVTTISTLRLELGPHHLSSGESKVKCKSRVETSERARQALVDDRITEVAGKRPGSVLIQTIPK</sequence>
<dbReference type="PANTHER" id="PTHR21261:SF15">
    <property type="entry name" value="BEATEN PATH IIIA, ISOFORM D-RELATED"/>
    <property type="match status" value="1"/>
</dbReference>
<dbReference type="AlphaFoldDB" id="A0A8J5R2C6"/>
<gene>
    <name evidence="3" type="ORF">G9C98_003527</name>
</gene>
<dbReference type="Proteomes" id="UP000729913">
    <property type="component" value="Unassembled WGS sequence"/>
</dbReference>
<name>A0A8J5R2C6_9HYME</name>
<accession>A0A8J5R2C6</accession>
<feature type="domain" description="Ig-like" evidence="2">
    <location>
        <begin position="220"/>
        <end position="314"/>
    </location>
</feature>
<proteinExistence type="predicted"/>